<accession>A0A4R9AB17</accession>
<evidence type="ECO:0000313" key="6">
    <source>
        <dbReference type="Proteomes" id="UP000297447"/>
    </source>
</evidence>
<dbReference type="CDD" id="cd02956">
    <property type="entry name" value="ybbN"/>
    <property type="match status" value="1"/>
</dbReference>
<protein>
    <submittedName>
        <fullName evidence="5">Tetratricopeptide repeat protein</fullName>
    </submittedName>
</protein>
<dbReference type="GO" id="GO:0006950">
    <property type="term" value="P:response to stress"/>
    <property type="evidence" value="ECO:0007669"/>
    <property type="project" value="UniProtKB-ARBA"/>
</dbReference>
<evidence type="ECO:0000256" key="2">
    <source>
        <dbReference type="ARBA" id="ARBA00023284"/>
    </source>
</evidence>
<dbReference type="GO" id="GO:0015035">
    <property type="term" value="F:protein-disulfide reductase activity"/>
    <property type="evidence" value="ECO:0007669"/>
    <property type="project" value="TreeGrafter"/>
</dbReference>
<dbReference type="GO" id="GO:0005737">
    <property type="term" value="C:cytoplasm"/>
    <property type="evidence" value="ECO:0007669"/>
    <property type="project" value="TreeGrafter"/>
</dbReference>
<dbReference type="Gene3D" id="1.25.40.10">
    <property type="entry name" value="Tetratricopeptide repeat domain"/>
    <property type="match status" value="1"/>
</dbReference>
<feature type="region of interest" description="Disordered" evidence="3">
    <location>
        <begin position="22"/>
        <end position="43"/>
    </location>
</feature>
<dbReference type="InterPro" id="IPR013766">
    <property type="entry name" value="Thioredoxin_domain"/>
</dbReference>
<keyword evidence="2" id="KW-0676">Redox-active center</keyword>
<dbReference type="Pfam" id="PF14561">
    <property type="entry name" value="TPR_20"/>
    <property type="match status" value="1"/>
</dbReference>
<comment type="caution">
    <text evidence="5">The sequence shown here is derived from an EMBL/GenBank/DDBJ whole genome shotgun (WGS) entry which is preliminary data.</text>
</comment>
<evidence type="ECO:0000259" key="4">
    <source>
        <dbReference type="PROSITE" id="PS51352"/>
    </source>
</evidence>
<dbReference type="PANTHER" id="PTHR45663">
    <property type="entry name" value="GEO12009P1"/>
    <property type="match status" value="1"/>
</dbReference>
<dbReference type="SUPFAM" id="SSF48452">
    <property type="entry name" value="TPR-like"/>
    <property type="match status" value="1"/>
</dbReference>
<reference evidence="5 6" key="1">
    <citation type="submission" date="2019-03" db="EMBL/GenBank/DDBJ databases">
        <title>Genomics of glacier-inhabiting Cryobacterium strains.</title>
        <authorList>
            <person name="Liu Q."/>
            <person name="Xin Y.-H."/>
        </authorList>
    </citation>
    <scope>NUCLEOTIDE SEQUENCE [LARGE SCALE GENOMIC DNA]</scope>
    <source>
        <strain evidence="5 6">Hh14</strain>
    </source>
</reference>
<comment type="similarity">
    <text evidence="1">Belongs to the thioredoxin family.</text>
</comment>
<proteinExistence type="inferred from homology"/>
<feature type="compositionally biased region" description="Low complexity" evidence="3">
    <location>
        <begin position="24"/>
        <end position="41"/>
    </location>
</feature>
<dbReference type="Pfam" id="PF00085">
    <property type="entry name" value="Thioredoxin"/>
    <property type="match status" value="1"/>
</dbReference>
<dbReference type="OrthoDB" id="5181746at2"/>
<dbReference type="Proteomes" id="UP000297447">
    <property type="component" value="Unassembled WGS sequence"/>
</dbReference>
<evidence type="ECO:0000313" key="5">
    <source>
        <dbReference type="EMBL" id="TFD55214.1"/>
    </source>
</evidence>
<name>A0A4R9AB17_9MICO</name>
<gene>
    <name evidence="5" type="ORF">E3T55_02020</name>
</gene>
<dbReference type="EMBL" id="SOHE01000013">
    <property type="protein sequence ID" value="TFD55214.1"/>
    <property type="molecule type" value="Genomic_DNA"/>
</dbReference>
<feature type="domain" description="Thioredoxin" evidence="4">
    <location>
        <begin position="26"/>
        <end position="158"/>
    </location>
</feature>
<dbReference type="Gene3D" id="3.40.30.10">
    <property type="entry name" value="Glutaredoxin"/>
    <property type="match status" value="1"/>
</dbReference>
<evidence type="ECO:0000256" key="1">
    <source>
        <dbReference type="ARBA" id="ARBA00008987"/>
    </source>
</evidence>
<dbReference type="PANTHER" id="PTHR45663:SF11">
    <property type="entry name" value="GEO12009P1"/>
    <property type="match status" value="1"/>
</dbReference>
<keyword evidence="6" id="KW-1185">Reference proteome</keyword>
<sequence length="322" mass="33603">MTHVPPSGSNLRGAVDLSSLVNRPSTPAASTATSPQSPAQPGAVGPVAVPSLVLDGTDANFGELLELSTTIPIVVELSTEWSEPGKALTPVLERIITDYAGRFLLAKVDIEANPQLAQAFQATSIPTVAAVIGGQPVQLFTGALAEAEVRDVFERLLQLAAEQGVTGSAEVQGAATAEAEPAPAPLPPHHAEAYEAIERGDYETAQAEYRTAIAKDPADTMAVAGLAQVSLLARLQGKTLDQIRSGAASAPDDLQAQLLVADLDLSGGHIQDAFDRLLGLFPAQDPAGRNSIRERILEMFEVIGAEAPQVAPTRSRLTALLY</sequence>
<dbReference type="RefSeq" id="WP_134517899.1">
    <property type="nucleotide sequence ID" value="NZ_SOHE01000013.1"/>
</dbReference>
<dbReference type="AlphaFoldDB" id="A0A4R9AB17"/>
<dbReference type="SUPFAM" id="SSF52833">
    <property type="entry name" value="Thioredoxin-like"/>
    <property type="match status" value="1"/>
</dbReference>
<dbReference type="InterPro" id="IPR011990">
    <property type="entry name" value="TPR-like_helical_dom_sf"/>
</dbReference>
<dbReference type="InterPro" id="IPR036249">
    <property type="entry name" value="Thioredoxin-like_sf"/>
</dbReference>
<evidence type="ECO:0000256" key="3">
    <source>
        <dbReference type="SAM" id="MobiDB-lite"/>
    </source>
</evidence>
<organism evidence="5 6">
    <name type="scientific">Cryobacterium frigoriphilum</name>
    <dbReference type="NCBI Taxonomy" id="1259150"/>
    <lineage>
        <taxon>Bacteria</taxon>
        <taxon>Bacillati</taxon>
        <taxon>Actinomycetota</taxon>
        <taxon>Actinomycetes</taxon>
        <taxon>Micrococcales</taxon>
        <taxon>Microbacteriaceae</taxon>
        <taxon>Cryobacterium</taxon>
    </lineage>
</organism>
<dbReference type="PROSITE" id="PS51352">
    <property type="entry name" value="THIOREDOXIN_2"/>
    <property type="match status" value="1"/>
</dbReference>